<gene>
    <name evidence="2" type="ORF">EKE94_02130</name>
</gene>
<feature type="signal peptide" evidence="1">
    <location>
        <begin position="1"/>
        <end position="21"/>
    </location>
</feature>
<feature type="chain" id="PRO_5019188127" evidence="1">
    <location>
        <begin position="22"/>
        <end position="128"/>
    </location>
</feature>
<dbReference type="EMBL" id="RQXX01000001">
    <property type="protein sequence ID" value="RVW00001.1"/>
    <property type="molecule type" value="Genomic_DNA"/>
</dbReference>
<keyword evidence="1" id="KW-0732">Signal</keyword>
<evidence type="ECO:0000313" key="3">
    <source>
        <dbReference type="Proteomes" id="UP000285908"/>
    </source>
</evidence>
<organism evidence="2 3">
    <name type="scientific">Mesobaculum littorinae</name>
    <dbReference type="NCBI Taxonomy" id="2486419"/>
    <lineage>
        <taxon>Bacteria</taxon>
        <taxon>Pseudomonadati</taxon>
        <taxon>Pseudomonadota</taxon>
        <taxon>Alphaproteobacteria</taxon>
        <taxon>Rhodobacterales</taxon>
        <taxon>Roseobacteraceae</taxon>
        <taxon>Mesobaculum</taxon>
    </lineage>
</organism>
<comment type="caution">
    <text evidence="2">The sequence shown here is derived from an EMBL/GenBank/DDBJ whole genome shotgun (WGS) entry which is preliminary data.</text>
</comment>
<dbReference type="AlphaFoldDB" id="A0A438AN09"/>
<dbReference type="Proteomes" id="UP000285908">
    <property type="component" value="Unassembled WGS sequence"/>
</dbReference>
<keyword evidence="3" id="KW-1185">Reference proteome</keyword>
<name>A0A438AN09_9RHOB</name>
<proteinExistence type="predicted"/>
<dbReference type="OrthoDB" id="7689766at2"/>
<protein>
    <submittedName>
        <fullName evidence="2">Uncharacterized protein</fullName>
    </submittedName>
</protein>
<accession>A0A438AN09</accession>
<evidence type="ECO:0000256" key="1">
    <source>
        <dbReference type="SAM" id="SignalP"/>
    </source>
</evidence>
<sequence>MARAAAAITCATVLAATPALAGFQAENALYVEPAGNTSFDVPYRGGRAGASDFWCAAGDYVIRGLNAAPGTRIWRVSEPPRRSGQGIRFSLSPDGAASRSGLLTLFGQGDASLSAAHARALCEASRDR</sequence>
<evidence type="ECO:0000313" key="2">
    <source>
        <dbReference type="EMBL" id="RVW00001.1"/>
    </source>
</evidence>
<reference evidence="2 3" key="1">
    <citation type="submission" date="2018-11" db="EMBL/GenBank/DDBJ databases">
        <title>Mesobaculum littorinae gen. nov., sp. nov., isolated from Littorina scabra that represents a novel genus of the order Rhodobacteraceae.</title>
        <authorList>
            <person name="Li F."/>
        </authorList>
    </citation>
    <scope>NUCLEOTIDE SEQUENCE [LARGE SCALE GENOMIC DNA]</scope>
    <source>
        <strain evidence="2 3">M0103</strain>
    </source>
</reference>